<dbReference type="Gene3D" id="3.40.50.720">
    <property type="entry name" value="NAD(P)-binding Rossmann-like Domain"/>
    <property type="match status" value="1"/>
</dbReference>
<evidence type="ECO:0000313" key="4">
    <source>
        <dbReference type="Proteomes" id="UP000006591"/>
    </source>
</evidence>
<dbReference type="PANTHER" id="PTHR21371">
    <property type="entry name" value="KETOL-ACID REDUCTOISOMERASE, MITOCHONDRIAL"/>
    <property type="match status" value="1"/>
</dbReference>
<proteinExistence type="predicted"/>
<dbReference type="PANTHER" id="PTHR21371:SF1">
    <property type="entry name" value="KETOL-ACID REDUCTOISOMERASE, MITOCHONDRIAL"/>
    <property type="match status" value="1"/>
</dbReference>
<dbReference type="InterPro" id="IPR036291">
    <property type="entry name" value="NAD(P)-bd_dom_sf"/>
</dbReference>
<keyword evidence="4" id="KW-1185">Reference proteome</keyword>
<dbReference type="AlphaFoldDB" id="A0A0E0G1A2"/>
<accession>A0A0E0G1A2</accession>
<dbReference type="GO" id="GO:0004455">
    <property type="term" value="F:ketol-acid reductoisomerase activity"/>
    <property type="evidence" value="ECO:0007669"/>
    <property type="project" value="TreeGrafter"/>
</dbReference>
<dbReference type="EnsemblPlants" id="ONIVA02G03930.3">
    <property type="protein sequence ID" value="ONIVA02G03930.3"/>
    <property type="gene ID" value="ONIVA02G03930"/>
</dbReference>
<dbReference type="Gramene" id="ONIVA02G03930.3">
    <property type="protein sequence ID" value="ONIVA02G03930.3"/>
    <property type="gene ID" value="ONIVA02G03930"/>
</dbReference>
<dbReference type="GO" id="GO:0009507">
    <property type="term" value="C:chloroplast"/>
    <property type="evidence" value="ECO:0007669"/>
    <property type="project" value="TreeGrafter"/>
</dbReference>
<dbReference type="STRING" id="4536.A0A0E0G1A2"/>
<protein>
    <recommendedName>
        <fullName evidence="2">KARI N-terminal Rossmann domain-containing protein</fullName>
    </recommendedName>
</protein>
<dbReference type="Proteomes" id="UP000006591">
    <property type="component" value="Chromosome 2"/>
</dbReference>
<evidence type="ECO:0000313" key="3">
    <source>
        <dbReference type="EnsemblPlants" id="ONIVA02G03930.3"/>
    </source>
</evidence>
<dbReference type="HOGENOM" id="CLU_061670_0_0_1"/>
<sequence>MWKSRGFFAKQRPLAHTPSSPSRCRSLPLSLSPSRAAASPSPRRRRRAPCPPLRAAAVARSNPGRLRLRLRSRRRLHLGCRCRRVATEEDEQVLLIAAAVISWRKGGGGDGGVSRRWAVLLCLGSGSFCLGLLFTDRCSGCTHEVDLDKPPVLQEVENFFMGMSMFSNMMGGCLDHDSIVTTNIFCGAAMHLHCDWASTGKELAFKGNKQIGVIGWGSQGPAQAQNLRDSIAQVKSDIVVKIGLRKGSKSFDEARAAGFTEESGTLGDIWETVSGSDLDLSLVVERDALLQEDSIVFALIKQRPTLPPPKLPVAILSHDKTCGYQTSGHLQKNKESATAVKPTGERVDHRSRHHAISTKIAISRSLPNNVAVKPQAILIN</sequence>
<name>A0A0E0G1A2_ORYNI</name>
<dbReference type="PROSITE" id="PS51850">
    <property type="entry name" value="KARI_N"/>
    <property type="match status" value="1"/>
</dbReference>
<organism evidence="3">
    <name type="scientific">Oryza nivara</name>
    <name type="common">Indian wild rice</name>
    <name type="synonym">Oryza sativa f. spontanea</name>
    <dbReference type="NCBI Taxonomy" id="4536"/>
    <lineage>
        <taxon>Eukaryota</taxon>
        <taxon>Viridiplantae</taxon>
        <taxon>Streptophyta</taxon>
        <taxon>Embryophyta</taxon>
        <taxon>Tracheophyta</taxon>
        <taxon>Spermatophyta</taxon>
        <taxon>Magnoliopsida</taxon>
        <taxon>Liliopsida</taxon>
        <taxon>Poales</taxon>
        <taxon>Poaceae</taxon>
        <taxon>BOP clade</taxon>
        <taxon>Oryzoideae</taxon>
        <taxon>Oryzeae</taxon>
        <taxon>Oryzinae</taxon>
        <taxon>Oryza</taxon>
    </lineage>
</organism>
<dbReference type="GO" id="GO:0005739">
    <property type="term" value="C:mitochondrion"/>
    <property type="evidence" value="ECO:0007669"/>
    <property type="project" value="TreeGrafter"/>
</dbReference>
<feature type="region of interest" description="Disordered" evidence="1">
    <location>
        <begin position="1"/>
        <end position="51"/>
    </location>
</feature>
<dbReference type="eggNOG" id="ENOG502QQBF">
    <property type="taxonomic scope" value="Eukaryota"/>
</dbReference>
<dbReference type="Pfam" id="PF07991">
    <property type="entry name" value="KARI_N"/>
    <property type="match status" value="1"/>
</dbReference>
<dbReference type="SUPFAM" id="SSF51735">
    <property type="entry name" value="NAD(P)-binding Rossmann-fold domains"/>
    <property type="match status" value="1"/>
</dbReference>
<reference evidence="3" key="2">
    <citation type="submission" date="2018-04" db="EMBL/GenBank/DDBJ databases">
        <title>OnivRS2 (Oryza nivara Reference Sequence Version 2).</title>
        <authorList>
            <person name="Zhang J."/>
            <person name="Kudrna D."/>
            <person name="Lee S."/>
            <person name="Talag J."/>
            <person name="Rajasekar S."/>
            <person name="Welchert J."/>
            <person name="Hsing Y.-I."/>
            <person name="Wing R.A."/>
        </authorList>
    </citation>
    <scope>NUCLEOTIDE SEQUENCE [LARGE SCALE GENOMIC DNA]</scope>
    <source>
        <strain evidence="3">SL10</strain>
    </source>
</reference>
<feature type="domain" description="KARI N-terminal Rossmann" evidence="2">
    <location>
        <begin position="190"/>
        <end position="380"/>
    </location>
</feature>
<reference evidence="3" key="1">
    <citation type="submission" date="2015-04" db="UniProtKB">
        <authorList>
            <consortium name="EnsemblPlants"/>
        </authorList>
    </citation>
    <scope>IDENTIFICATION</scope>
    <source>
        <strain evidence="3">SL10</strain>
    </source>
</reference>
<feature type="compositionally biased region" description="Low complexity" evidence="1">
    <location>
        <begin position="18"/>
        <end position="41"/>
    </location>
</feature>
<dbReference type="GO" id="GO:0009099">
    <property type="term" value="P:L-valine biosynthetic process"/>
    <property type="evidence" value="ECO:0007669"/>
    <property type="project" value="TreeGrafter"/>
</dbReference>
<dbReference type="InterPro" id="IPR013023">
    <property type="entry name" value="KARI"/>
</dbReference>
<dbReference type="GO" id="GO:0009097">
    <property type="term" value="P:isoleucine biosynthetic process"/>
    <property type="evidence" value="ECO:0007669"/>
    <property type="project" value="TreeGrafter"/>
</dbReference>
<evidence type="ECO:0000256" key="1">
    <source>
        <dbReference type="SAM" id="MobiDB-lite"/>
    </source>
</evidence>
<evidence type="ECO:0000259" key="2">
    <source>
        <dbReference type="PROSITE" id="PS51850"/>
    </source>
</evidence>
<dbReference type="InterPro" id="IPR013116">
    <property type="entry name" value="KARI_N"/>
</dbReference>
<feature type="region of interest" description="Disordered" evidence="1">
    <location>
        <begin position="330"/>
        <end position="353"/>
    </location>
</feature>